<dbReference type="GO" id="GO:0005829">
    <property type="term" value="C:cytosol"/>
    <property type="evidence" value="ECO:0007669"/>
    <property type="project" value="TreeGrafter"/>
</dbReference>
<dbReference type="Proteomes" id="UP000070226">
    <property type="component" value="Unassembled WGS sequence"/>
</dbReference>
<dbReference type="PANTHER" id="PTHR11692">
    <property type="entry name" value="BIFUNCTIONAL PURINE BIOSYNTHESIS PROTEIN PURH"/>
    <property type="match status" value="1"/>
</dbReference>
<dbReference type="NCBIfam" id="NF002049">
    <property type="entry name" value="PRK00881.1"/>
    <property type="match status" value="1"/>
</dbReference>
<comment type="catalytic activity">
    <reaction evidence="9 10">
        <text>IMP + H2O = 5-formamido-1-(5-phospho-D-ribosyl)imidazole-4-carboxamide</text>
        <dbReference type="Rhea" id="RHEA:18445"/>
        <dbReference type="ChEBI" id="CHEBI:15377"/>
        <dbReference type="ChEBI" id="CHEBI:58053"/>
        <dbReference type="ChEBI" id="CHEBI:58467"/>
        <dbReference type="EC" id="3.5.4.10"/>
    </reaction>
</comment>
<evidence type="ECO:0000256" key="4">
    <source>
        <dbReference type="ARBA" id="ARBA00022679"/>
    </source>
</evidence>
<dbReference type="PANTHER" id="PTHR11692:SF0">
    <property type="entry name" value="BIFUNCTIONAL PURINE BIOSYNTHESIS PROTEIN ATIC"/>
    <property type="match status" value="1"/>
</dbReference>
<evidence type="ECO:0000256" key="3">
    <source>
        <dbReference type="ARBA" id="ARBA00007667"/>
    </source>
</evidence>
<dbReference type="Gene3D" id="3.40.140.20">
    <property type="match status" value="2"/>
</dbReference>
<comment type="domain">
    <text evidence="10">The IMP cyclohydrolase activity resides in the N-terminal region.</text>
</comment>
<dbReference type="PATRIC" id="fig|39777.7.peg.975"/>
<dbReference type="AlphaFoldDB" id="A0A133S505"/>
<evidence type="ECO:0000256" key="8">
    <source>
        <dbReference type="ARBA" id="ARBA00050488"/>
    </source>
</evidence>
<dbReference type="SMART" id="SM00851">
    <property type="entry name" value="MGS"/>
    <property type="match status" value="1"/>
</dbReference>
<feature type="domain" description="MGS-like" evidence="11">
    <location>
        <begin position="1"/>
        <end position="145"/>
    </location>
</feature>
<dbReference type="SUPFAM" id="SSF52335">
    <property type="entry name" value="Methylglyoxal synthase-like"/>
    <property type="match status" value="1"/>
</dbReference>
<keyword evidence="4 10" id="KW-0808">Transferase</keyword>
<evidence type="ECO:0000313" key="12">
    <source>
        <dbReference type="EMBL" id="KXA64520.1"/>
    </source>
</evidence>
<proteinExistence type="inferred from homology"/>
<evidence type="ECO:0000256" key="6">
    <source>
        <dbReference type="ARBA" id="ARBA00022801"/>
    </source>
</evidence>
<evidence type="ECO:0000256" key="9">
    <source>
        <dbReference type="ARBA" id="ARBA00050687"/>
    </source>
</evidence>
<name>A0A133S505_9FIRM</name>
<dbReference type="CDD" id="cd01421">
    <property type="entry name" value="IMPCH"/>
    <property type="match status" value="1"/>
</dbReference>
<comment type="pathway">
    <text evidence="1 10">Purine metabolism; IMP biosynthesis via de novo pathway; IMP from 5-formamido-1-(5-phospho-D-ribosyl)imidazole-4-carboxamide: step 1/1.</text>
</comment>
<dbReference type="FunFam" id="3.40.50.1380:FF:000001">
    <property type="entry name" value="Bifunctional purine biosynthesis protein PurH"/>
    <property type="match status" value="1"/>
</dbReference>
<dbReference type="InterPro" id="IPR036914">
    <property type="entry name" value="MGS-like_dom_sf"/>
</dbReference>
<dbReference type="RefSeq" id="WP_060807538.1">
    <property type="nucleotide sequence ID" value="NZ_KQ958071.1"/>
</dbReference>
<accession>A0A133S505</accession>
<reference evidence="12 13" key="1">
    <citation type="submission" date="2016-01" db="EMBL/GenBank/DDBJ databases">
        <authorList>
            <person name="Oliw E.H."/>
        </authorList>
    </citation>
    <scope>NUCLEOTIDE SEQUENCE [LARGE SCALE GENOMIC DNA]</scope>
    <source>
        <strain evidence="12 13">CMW7756B</strain>
    </source>
</reference>
<dbReference type="PIRSF" id="PIRSF000414">
    <property type="entry name" value="AICARFT_IMPCHas"/>
    <property type="match status" value="1"/>
</dbReference>
<comment type="caution">
    <text evidence="12">The sequence shown here is derived from an EMBL/GenBank/DDBJ whole genome shotgun (WGS) entry which is preliminary data.</text>
</comment>
<evidence type="ECO:0000256" key="2">
    <source>
        <dbReference type="ARBA" id="ARBA00004954"/>
    </source>
</evidence>
<evidence type="ECO:0000256" key="5">
    <source>
        <dbReference type="ARBA" id="ARBA00022755"/>
    </source>
</evidence>
<dbReference type="InterPro" id="IPR016193">
    <property type="entry name" value="Cytidine_deaminase-like"/>
</dbReference>
<dbReference type="FunFam" id="3.40.140.20:FF:000001">
    <property type="entry name" value="Bifunctional purine biosynthesis protein PurH"/>
    <property type="match status" value="1"/>
</dbReference>
<dbReference type="PROSITE" id="PS51855">
    <property type="entry name" value="MGS"/>
    <property type="match status" value="1"/>
</dbReference>
<dbReference type="GO" id="GO:0004643">
    <property type="term" value="F:phosphoribosylaminoimidazolecarboxamide formyltransferase activity"/>
    <property type="evidence" value="ECO:0007669"/>
    <property type="project" value="UniProtKB-UniRule"/>
</dbReference>
<keyword evidence="5 10" id="KW-0658">Purine biosynthesis</keyword>
<comment type="pathway">
    <text evidence="2 10">Purine metabolism; IMP biosynthesis via de novo pathway; 5-formamido-1-(5-phospho-D-ribosyl)imidazole-4-carboxamide from 5-amino-1-(5-phospho-D-ribosyl)imidazole-4-carboxamide (10-formyl THF route): step 1/1.</text>
</comment>
<dbReference type="Pfam" id="PF02142">
    <property type="entry name" value="MGS"/>
    <property type="match status" value="1"/>
</dbReference>
<comment type="catalytic activity">
    <reaction evidence="8 10">
        <text>(6R)-10-formyltetrahydrofolate + 5-amino-1-(5-phospho-beta-D-ribosyl)imidazole-4-carboxamide = 5-formamido-1-(5-phospho-D-ribosyl)imidazole-4-carboxamide + (6S)-5,6,7,8-tetrahydrofolate</text>
        <dbReference type="Rhea" id="RHEA:22192"/>
        <dbReference type="ChEBI" id="CHEBI:57453"/>
        <dbReference type="ChEBI" id="CHEBI:58467"/>
        <dbReference type="ChEBI" id="CHEBI:58475"/>
        <dbReference type="ChEBI" id="CHEBI:195366"/>
        <dbReference type="EC" id="2.1.2.3"/>
    </reaction>
</comment>
<dbReference type="GO" id="GO:0006189">
    <property type="term" value="P:'de novo' IMP biosynthetic process"/>
    <property type="evidence" value="ECO:0007669"/>
    <property type="project" value="UniProtKB-UniRule"/>
</dbReference>
<sequence length="509" mass="54948">MIQNALLSVSDKTGIVDFAKGLVDLGVTIYSTGGTLKVISDAGVPAKAVESLTGFPEMMDGRVKTLHPKVHGGILAIRDNAKHQAAMEEHGILPIDLVVVNLYPFRETIAKPNVALEDAIENIDIGGPTMVRSAAKNNAYVGIVVNPDHYDEILEMLRTNGVLTQDYRFALAKEAFAHTAAYDTAIANYMSGVIGEGPTPPQYLSAYEKVMDLRYGENPHQKAAFYKEIGKAHGMGALKQLHGKELSYNNIVDMEAAWNMVWEFTDPAACIIKHTNPCGAATASTLHDAYVNAYEADSVSAFGGIVALNREVDVVTAEEMSKIFLEVIMAPAFTKEALDILEAKKNIRLIELSKPESGQVTVKKVSGGMLVQKEDDIVEDRANYKVVTKAQPTEEQWKALEFAWKLVKHVKSNAILISNEKRTLGVGAGQMNRVGSAKIALEQAGEAAKGAVLASDAFFPFGDTVETAAKHGIAAIIQPGGSIRDEESIKAADEAGIAMVFTGIRHFKH</sequence>
<dbReference type="NCBIfam" id="TIGR00355">
    <property type="entry name" value="purH"/>
    <property type="match status" value="1"/>
</dbReference>
<dbReference type="InterPro" id="IPR024051">
    <property type="entry name" value="AICAR_Tfase_dup_dom_sf"/>
</dbReference>
<dbReference type="HAMAP" id="MF_00139">
    <property type="entry name" value="PurH"/>
    <property type="match status" value="1"/>
</dbReference>
<dbReference type="UniPathway" id="UPA00074">
    <property type="reaction ID" value="UER00133"/>
</dbReference>
<dbReference type="EC" id="3.5.4.10" evidence="10"/>
<keyword evidence="7 10" id="KW-0511">Multifunctional enzyme</keyword>
<dbReference type="GO" id="GO:0003937">
    <property type="term" value="F:IMP cyclohydrolase activity"/>
    <property type="evidence" value="ECO:0007669"/>
    <property type="project" value="UniProtKB-UniRule"/>
</dbReference>
<dbReference type="InterPro" id="IPR011607">
    <property type="entry name" value="MGS-like_dom"/>
</dbReference>
<evidence type="ECO:0000256" key="7">
    <source>
        <dbReference type="ARBA" id="ARBA00023268"/>
    </source>
</evidence>
<dbReference type="Pfam" id="PF01808">
    <property type="entry name" value="AICARFT_IMPCHas"/>
    <property type="match status" value="1"/>
</dbReference>
<evidence type="ECO:0000256" key="1">
    <source>
        <dbReference type="ARBA" id="ARBA00004844"/>
    </source>
</evidence>
<dbReference type="SUPFAM" id="SSF53927">
    <property type="entry name" value="Cytidine deaminase-like"/>
    <property type="match status" value="1"/>
</dbReference>
<dbReference type="EMBL" id="LRQT01000024">
    <property type="protein sequence ID" value="KXA64520.1"/>
    <property type="molecule type" value="Genomic_DNA"/>
</dbReference>
<protein>
    <recommendedName>
        <fullName evidence="10">Bifunctional purine biosynthesis protein PurH</fullName>
    </recommendedName>
    <domain>
        <recommendedName>
            <fullName evidence="10">Phosphoribosylaminoimidazolecarboxamide formyltransferase</fullName>
            <ecNumber evidence="10">2.1.2.3</ecNumber>
        </recommendedName>
        <alternativeName>
            <fullName evidence="10">AICAR transformylase</fullName>
        </alternativeName>
    </domain>
    <domain>
        <recommendedName>
            <fullName evidence="10">IMP cyclohydrolase</fullName>
            <ecNumber evidence="10">3.5.4.10</ecNumber>
        </recommendedName>
        <alternativeName>
            <fullName evidence="10">ATIC</fullName>
        </alternativeName>
        <alternativeName>
            <fullName evidence="10">IMP synthase</fullName>
        </alternativeName>
        <alternativeName>
            <fullName evidence="10">Inosinicase</fullName>
        </alternativeName>
    </domain>
</protein>
<dbReference type="SMART" id="SM00798">
    <property type="entry name" value="AICARFT_IMPCHas"/>
    <property type="match status" value="1"/>
</dbReference>
<gene>
    <name evidence="10" type="primary">purH</name>
    <name evidence="12" type="ORF">HMPREF3233_01005</name>
</gene>
<comment type="similarity">
    <text evidence="3 10">Belongs to the PurH family.</text>
</comment>
<evidence type="ECO:0000259" key="11">
    <source>
        <dbReference type="PROSITE" id="PS51855"/>
    </source>
</evidence>
<organism evidence="12">
    <name type="scientific">Veillonella atypica</name>
    <dbReference type="NCBI Taxonomy" id="39777"/>
    <lineage>
        <taxon>Bacteria</taxon>
        <taxon>Bacillati</taxon>
        <taxon>Bacillota</taxon>
        <taxon>Negativicutes</taxon>
        <taxon>Veillonellales</taxon>
        <taxon>Veillonellaceae</taxon>
        <taxon>Veillonella</taxon>
    </lineage>
</organism>
<dbReference type="EC" id="2.1.2.3" evidence="10"/>
<dbReference type="FunFam" id="3.40.140.20:FF:000002">
    <property type="entry name" value="Bifunctional purine biosynthesis protein PurH"/>
    <property type="match status" value="1"/>
</dbReference>
<evidence type="ECO:0000256" key="10">
    <source>
        <dbReference type="HAMAP-Rule" id="MF_00139"/>
    </source>
</evidence>
<dbReference type="Gene3D" id="3.40.50.1380">
    <property type="entry name" value="Methylglyoxal synthase-like domain"/>
    <property type="match status" value="1"/>
</dbReference>
<evidence type="ECO:0000313" key="13">
    <source>
        <dbReference type="Proteomes" id="UP000070226"/>
    </source>
</evidence>
<dbReference type="InterPro" id="IPR002695">
    <property type="entry name" value="PurH-like"/>
</dbReference>
<keyword evidence="6 10" id="KW-0378">Hydrolase</keyword>
<dbReference type="STRING" id="39777.B7L28_01975"/>